<dbReference type="InterPro" id="IPR036318">
    <property type="entry name" value="FAD-bd_PCMH-like_sf"/>
</dbReference>
<dbReference type="InterPro" id="IPR016164">
    <property type="entry name" value="FAD-linked_Oxase-like_C"/>
</dbReference>
<proteinExistence type="predicted"/>
<dbReference type="RefSeq" id="WP_255329263.1">
    <property type="nucleotide sequence ID" value="NZ_JAKZEU010000002.1"/>
</dbReference>
<evidence type="ECO:0000256" key="2">
    <source>
        <dbReference type="ARBA" id="ARBA00022827"/>
    </source>
</evidence>
<dbReference type="PANTHER" id="PTHR11748">
    <property type="entry name" value="D-LACTATE DEHYDROGENASE"/>
    <property type="match status" value="1"/>
</dbReference>
<dbReference type="InterPro" id="IPR016166">
    <property type="entry name" value="FAD-bd_PCMH"/>
</dbReference>
<dbReference type="Proteomes" id="UP001203945">
    <property type="component" value="Unassembled WGS sequence"/>
</dbReference>
<name>A0ABT1MPQ6_9RHOB</name>
<evidence type="ECO:0000313" key="5">
    <source>
        <dbReference type="Proteomes" id="UP001203945"/>
    </source>
</evidence>
<dbReference type="Pfam" id="PF01565">
    <property type="entry name" value="FAD_binding_4"/>
    <property type="match status" value="1"/>
</dbReference>
<dbReference type="EMBL" id="JAKZEU010000002">
    <property type="protein sequence ID" value="MCQ0970282.1"/>
    <property type="molecule type" value="Genomic_DNA"/>
</dbReference>
<keyword evidence="5" id="KW-1185">Reference proteome</keyword>
<dbReference type="PROSITE" id="PS51387">
    <property type="entry name" value="FAD_PCMH"/>
    <property type="match status" value="1"/>
</dbReference>
<evidence type="ECO:0000259" key="3">
    <source>
        <dbReference type="PROSITE" id="PS51387"/>
    </source>
</evidence>
<reference evidence="4 5" key="1">
    <citation type="submission" date="2022-03" db="EMBL/GenBank/DDBJ databases">
        <authorList>
            <person name="He Y."/>
        </authorList>
    </citation>
    <scope>NUCLEOTIDE SEQUENCE [LARGE SCALE GENOMIC DNA]</scope>
    <source>
        <strain evidence="4 5">TK19116</strain>
    </source>
</reference>
<dbReference type="PANTHER" id="PTHR11748:SF103">
    <property type="entry name" value="GLYCOLATE OXIDASE SUBUNIT GLCE"/>
    <property type="match status" value="1"/>
</dbReference>
<keyword evidence="1" id="KW-0285">Flavoprotein</keyword>
<dbReference type="InterPro" id="IPR016169">
    <property type="entry name" value="FAD-bd_PCMH_sub2"/>
</dbReference>
<protein>
    <submittedName>
        <fullName evidence="4">FAD-binding protein</fullName>
    </submittedName>
</protein>
<dbReference type="SUPFAM" id="SSF56176">
    <property type="entry name" value="FAD-binding/transporter-associated domain-like"/>
    <property type="match status" value="1"/>
</dbReference>
<comment type="caution">
    <text evidence="4">The sequence shown here is derived from an EMBL/GenBank/DDBJ whole genome shotgun (WGS) entry which is preliminary data.</text>
</comment>
<sequence>MRPESEADVASVIRSARESLSIAGGATRLRPGEGQGARLDMRGLTGVVLYEPEALTLVVRAGTPLDEVATVLKAENQMLGFEPDHRPGSTIGGVVAANASGPRRVLVNACRDALIGVRFVDGAGEVIKNGGRVMKNVTGYDLVKLMAGSRGRLGALTEVAFKTTPIPPSRATLRLSGLNAAQAVEAMTVALGGPFDVSGAGILPTGETVLRLEGLAGSVEARAATLVTRLARFGDVETVEGDADFAALRDAGAAMAAQAGKGAVWRIVLRPSQAGALIATLPGRLAVDWGGALIWAEAPDAWRPDLPTGAIAERVAGAAPLHLPAMAPAIAALNDGVARRFDPRGLFGSSARGVAA</sequence>
<accession>A0ABT1MPQ6</accession>
<dbReference type="SUPFAM" id="SSF55103">
    <property type="entry name" value="FAD-linked oxidases, C-terminal domain"/>
    <property type="match status" value="1"/>
</dbReference>
<evidence type="ECO:0000313" key="4">
    <source>
        <dbReference type="EMBL" id="MCQ0970282.1"/>
    </source>
</evidence>
<dbReference type="InterPro" id="IPR006094">
    <property type="entry name" value="Oxid_FAD_bind_N"/>
</dbReference>
<evidence type="ECO:0000256" key="1">
    <source>
        <dbReference type="ARBA" id="ARBA00022630"/>
    </source>
</evidence>
<gene>
    <name evidence="4" type="ORF">MLD63_07585</name>
</gene>
<organism evidence="4 5">
    <name type="scientific">Paracoccus albicereus</name>
    <dbReference type="NCBI Taxonomy" id="2922394"/>
    <lineage>
        <taxon>Bacteria</taxon>
        <taxon>Pseudomonadati</taxon>
        <taxon>Pseudomonadota</taxon>
        <taxon>Alphaproteobacteria</taxon>
        <taxon>Rhodobacterales</taxon>
        <taxon>Paracoccaceae</taxon>
        <taxon>Paracoccus</taxon>
    </lineage>
</organism>
<keyword evidence="2" id="KW-0274">FAD</keyword>
<feature type="domain" description="FAD-binding PCMH-type" evidence="3">
    <location>
        <begin position="1"/>
        <end position="166"/>
    </location>
</feature>
<dbReference type="Gene3D" id="3.30.465.10">
    <property type="match status" value="1"/>
</dbReference>